<dbReference type="EMBL" id="JAHQIW010000166">
    <property type="protein sequence ID" value="KAJ1346409.1"/>
    <property type="molecule type" value="Genomic_DNA"/>
</dbReference>
<dbReference type="Proteomes" id="UP001196413">
    <property type="component" value="Unassembled WGS sequence"/>
</dbReference>
<dbReference type="GO" id="GO:0015918">
    <property type="term" value="P:sterol transport"/>
    <property type="evidence" value="ECO:0007669"/>
    <property type="project" value="InterPro"/>
</dbReference>
<dbReference type="FunFam" id="2.60.40.770:FF:000001">
    <property type="entry name" value="NPC intracellular cholesterol transporter 2"/>
    <property type="match status" value="1"/>
</dbReference>
<dbReference type="AlphaFoldDB" id="A0AAD5MLT7"/>
<name>A0AAD5MLT7_PARTN</name>
<proteinExistence type="inferred from homology"/>
<sequence length="207" mass="23527">MELTSEQIRLLMMHERLLGSNAMVTIERINLAWGEDTVGKNNREVFQMWNLVLFVQLSSFLLYVSASAADFQKIGYKDCKSKFKIVDVEALGCDLKDTSTGKKLCEFKDGTTPQIRIKFIPNENTSNLTTHIKAKIGETFLQFPEADSNACRYGVKCPLEEGKEAVYQKGIEIISNYPKNETVQVNWMLNKNDEKAVCIIFLARIVD</sequence>
<dbReference type="Pfam" id="PF02221">
    <property type="entry name" value="E1_DerP2_DerF2"/>
    <property type="match status" value="1"/>
</dbReference>
<organism evidence="5 6">
    <name type="scientific">Parelaphostrongylus tenuis</name>
    <name type="common">Meningeal worm</name>
    <dbReference type="NCBI Taxonomy" id="148309"/>
    <lineage>
        <taxon>Eukaryota</taxon>
        <taxon>Metazoa</taxon>
        <taxon>Ecdysozoa</taxon>
        <taxon>Nematoda</taxon>
        <taxon>Chromadorea</taxon>
        <taxon>Rhabditida</taxon>
        <taxon>Rhabditina</taxon>
        <taxon>Rhabditomorpha</taxon>
        <taxon>Strongyloidea</taxon>
        <taxon>Metastrongylidae</taxon>
        <taxon>Parelaphostrongylus</taxon>
    </lineage>
</organism>
<dbReference type="GO" id="GO:0032934">
    <property type="term" value="F:sterol binding"/>
    <property type="evidence" value="ECO:0007669"/>
    <property type="project" value="InterPro"/>
</dbReference>
<dbReference type="GO" id="GO:0005576">
    <property type="term" value="C:extracellular region"/>
    <property type="evidence" value="ECO:0007669"/>
    <property type="project" value="UniProtKB-SubCell"/>
</dbReference>
<evidence type="ECO:0000256" key="3">
    <source>
        <dbReference type="ARBA" id="ARBA00022525"/>
    </source>
</evidence>
<evidence type="ECO:0000313" key="5">
    <source>
        <dbReference type="EMBL" id="KAJ1346409.1"/>
    </source>
</evidence>
<keyword evidence="3" id="KW-0964">Secreted</keyword>
<evidence type="ECO:0000256" key="1">
    <source>
        <dbReference type="ARBA" id="ARBA00004613"/>
    </source>
</evidence>
<dbReference type="Gene3D" id="2.60.40.770">
    <property type="match status" value="1"/>
</dbReference>
<accession>A0AAD5MLT7</accession>
<dbReference type="SMART" id="SM00737">
    <property type="entry name" value="ML"/>
    <property type="match status" value="1"/>
</dbReference>
<comment type="caution">
    <text evidence="5">The sequence shown here is derived from an EMBL/GenBank/DDBJ whole genome shotgun (WGS) entry which is preliminary data.</text>
</comment>
<dbReference type="PANTHER" id="PTHR11306">
    <property type="entry name" value="NIEMANN PICK TYPE C2 PROTEIN NPC2-RELATED"/>
    <property type="match status" value="1"/>
</dbReference>
<evidence type="ECO:0000256" key="2">
    <source>
        <dbReference type="ARBA" id="ARBA00006370"/>
    </source>
</evidence>
<dbReference type="PANTHER" id="PTHR11306:SF68">
    <property type="entry name" value="NPC INTRACELLULAR CHOLESTEROL TRANSPORTER 2"/>
    <property type="match status" value="1"/>
</dbReference>
<feature type="domain" description="MD-2-related lipid-recognition" evidence="4">
    <location>
        <begin position="76"/>
        <end position="203"/>
    </location>
</feature>
<gene>
    <name evidence="5" type="ORF">KIN20_001187</name>
</gene>
<evidence type="ECO:0000313" key="6">
    <source>
        <dbReference type="Proteomes" id="UP001196413"/>
    </source>
</evidence>
<dbReference type="SUPFAM" id="SSF81296">
    <property type="entry name" value="E set domains"/>
    <property type="match status" value="1"/>
</dbReference>
<dbReference type="InterPro" id="IPR014756">
    <property type="entry name" value="Ig_E-set"/>
</dbReference>
<keyword evidence="6" id="KW-1185">Reference proteome</keyword>
<reference evidence="5" key="1">
    <citation type="submission" date="2021-06" db="EMBL/GenBank/DDBJ databases">
        <title>Parelaphostrongylus tenuis whole genome reference sequence.</title>
        <authorList>
            <person name="Garwood T.J."/>
            <person name="Larsen P.A."/>
            <person name="Fountain-Jones N.M."/>
            <person name="Garbe J.R."/>
            <person name="Macchietto M.G."/>
            <person name="Kania S.A."/>
            <person name="Gerhold R.W."/>
            <person name="Richards J.E."/>
            <person name="Wolf T.M."/>
        </authorList>
    </citation>
    <scope>NUCLEOTIDE SEQUENCE</scope>
    <source>
        <strain evidence="5">MNPRO001-30</strain>
        <tissue evidence="5">Meninges</tissue>
    </source>
</reference>
<dbReference type="InterPro" id="IPR039670">
    <property type="entry name" value="NPC2-like"/>
</dbReference>
<protein>
    <recommendedName>
        <fullName evidence="4">MD-2-related lipid-recognition domain-containing protein</fullName>
    </recommendedName>
</protein>
<comment type="subcellular location">
    <subcellularLocation>
        <location evidence="1">Secreted</location>
    </subcellularLocation>
</comment>
<evidence type="ECO:0000259" key="4">
    <source>
        <dbReference type="SMART" id="SM00737"/>
    </source>
</evidence>
<comment type="similarity">
    <text evidence="2">Belongs to the NPC2 family.</text>
</comment>
<dbReference type="InterPro" id="IPR003172">
    <property type="entry name" value="ML_dom"/>
</dbReference>